<reference evidence="1 2" key="1">
    <citation type="submission" date="2018-06" db="EMBL/GenBank/DDBJ databases">
        <title>Fusarium incarnatum-equiseti species complex species 28.</title>
        <authorList>
            <person name="Gardiner D.M."/>
        </authorList>
    </citation>
    <scope>NUCLEOTIDE SEQUENCE [LARGE SCALE GENOMIC DNA]</scope>
    <source>
        <strain evidence="1 2">FIESC_28</strain>
    </source>
</reference>
<organism evidence="1 2">
    <name type="scientific">Fusarium coffeatum</name>
    <dbReference type="NCBI Taxonomy" id="231269"/>
    <lineage>
        <taxon>Eukaryota</taxon>
        <taxon>Fungi</taxon>
        <taxon>Dikarya</taxon>
        <taxon>Ascomycota</taxon>
        <taxon>Pezizomycotina</taxon>
        <taxon>Sordariomycetes</taxon>
        <taxon>Hypocreomycetidae</taxon>
        <taxon>Hypocreales</taxon>
        <taxon>Nectriaceae</taxon>
        <taxon>Fusarium</taxon>
        <taxon>Fusarium incarnatum-equiseti species complex</taxon>
    </lineage>
</organism>
<dbReference type="OrthoDB" id="5199007at2759"/>
<accession>A0A366S522</accession>
<dbReference type="EMBL" id="QKXC01000066">
    <property type="protein sequence ID" value="RBR23968.1"/>
    <property type="molecule type" value="Genomic_DNA"/>
</dbReference>
<dbReference type="RefSeq" id="XP_031018559.1">
    <property type="nucleotide sequence ID" value="XM_031157427.1"/>
</dbReference>
<dbReference type="Proteomes" id="UP000253153">
    <property type="component" value="Unassembled WGS sequence"/>
</dbReference>
<sequence>MEAIKNNTTISAIEVKPFNVNAVRKSAVNTAVDIFTIEQGHVTLPSDLCPLDALSSILRSISSVFELDVCADLDLNCRDILHRILQSIFDTNTQLLLEQETSEFFANLSSKQRARILAQAIAAFTVIFQRLALTGEKVNYGVLNREAQLFTESDQRALIQSLIEGDSIFESCTKKNDIAEAILAAIDADEDAATPQPVAADDKHDFMFSPSAALEHKNMGVPWGFSIMAIN</sequence>
<proteinExistence type="predicted"/>
<dbReference type="AlphaFoldDB" id="A0A366S522"/>
<dbReference type="GeneID" id="41992723"/>
<protein>
    <submittedName>
        <fullName evidence="1">Uncharacterized protein</fullName>
    </submittedName>
</protein>
<name>A0A366S522_9HYPO</name>
<keyword evidence="2" id="KW-1185">Reference proteome</keyword>
<comment type="caution">
    <text evidence="1">The sequence shown here is derived from an EMBL/GenBank/DDBJ whole genome shotgun (WGS) entry which is preliminary data.</text>
</comment>
<gene>
    <name evidence="1" type="ORF">FIESC28_03278</name>
</gene>
<evidence type="ECO:0000313" key="2">
    <source>
        <dbReference type="Proteomes" id="UP000253153"/>
    </source>
</evidence>
<evidence type="ECO:0000313" key="1">
    <source>
        <dbReference type="EMBL" id="RBR23968.1"/>
    </source>
</evidence>